<dbReference type="SUPFAM" id="SSF56672">
    <property type="entry name" value="DNA/RNA polymerases"/>
    <property type="match status" value="1"/>
</dbReference>
<dbReference type="InterPro" id="IPR050951">
    <property type="entry name" value="Retrovirus_Pol_polyprotein"/>
</dbReference>
<dbReference type="InterPro" id="IPR043128">
    <property type="entry name" value="Rev_trsase/Diguanyl_cyclase"/>
</dbReference>
<keyword evidence="3" id="KW-1185">Reference proteome</keyword>
<name>A0AAV4HK28_9GAST</name>
<dbReference type="Gene3D" id="3.10.10.10">
    <property type="entry name" value="HIV Type 1 Reverse Transcriptase, subunit A, domain 1"/>
    <property type="match status" value="1"/>
</dbReference>
<dbReference type="InterPro" id="IPR043502">
    <property type="entry name" value="DNA/RNA_pol_sf"/>
</dbReference>
<evidence type="ECO:0000313" key="3">
    <source>
        <dbReference type="Proteomes" id="UP000762676"/>
    </source>
</evidence>
<dbReference type="CDD" id="cd01647">
    <property type="entry name" value="RT_LTR"/>
    <property type="match status" value="1"/>
</dbReference>
<organism evidence="2 3">
    <name type="scientific">Elysia marginata</name>
    <dbReference type="NCBI Taxonomy" id="1093978"/>
    <lineage>
        <taxon>Eukaryota</taxon>
        <taxon>Metazoa</taxon>
        <taxon>Spiralia</taxon>
        <taxon>Lophotrochozoa</taxon>
        <taxon>Mollusca</taxon>
        <taxon>Gastropoda</taxon>
        <taxon>Heterobranchia</taxon>
        <taxon>Euthyneura</taxon>
        <taxon>Panpulmonata</taxon>
        <taxon>Sacoglossa</taxon>
        <taxon>Placobranchoidea</taxon>
        <taxon>Plakobranchidae</taxon>
        <taxon>Elysia</taxon>
    </lineage>
</organism>
<proteinExistence type="predicted"/>
<dbReference type="PANTHER" id="PTHR37984:SF14">
    <property type="entry name" value="RIBONUCLEASE H"/>
    <property type="match status" value="1"/>
</dbReference>
<feature type="domain" description="Reverse transcriptase" evidence="1">
    <location>
        <begin position="68"/>
        <end position="246"/>
    </location>
</feature>
<reference evidence="2 3" key="1">
    <citation type="journal article" date="2021" name="Elife">
        <title>Chloroplast acquisition without the gene transfer in kleptoplastic sea slugs, Plakobranchus ocellatus.</title>
        <authorList>
            <person name="Maeda T."/>
            <person name="Takahashi S."/>
            <person name="Yoshida T."/>
            <person name="Shimamura S."/>
            <person name="Takaki Y."/>
            <person name="Nagai Y."/>
            <person name="Toyoda A."/>
            <person name="Suzuki Y."/>
            <person name="Arimoto A."/>
            <person name="Ishii H."/>
            <person name="Satoh N."/>
            <person name="Nishiyama T."/>
            <person name="Hasebe M."/>
            <person name="Maruyama T."/>
            <person name="Minagawa J."/>
            <person name="Obokata J."/>
            <person name="Shigenobu S."/>
        </authorList>
    </citation>
    <scope>NUCLEOTIDE SEQUENCE [LARGE SCALE GENOMIC DNA]</scope>
</reference>
<evidence type="ECO:0000313" key="2">
    <source>
        <dbReference type="EMBL" id="GFR98231.1"/>
    </source>
</evidence>
<dbReference type="PROSITE" id="PS50878">
    <property type="entry name" value="RT_POL"/>
    <property type="match status" value="1"/>
</dbReference>
<evidence type="ECO:0000259" key="1">
    <source>
        <dbReference type="PROSITE" id="PS50878"/>
    </source>
</evidence>
<accession>A0AAV4HK28</accession>
<dbReference type="InterPro" id="IPR000477">
    <property type="entry name" value="RT_dom"/>
</dbReference>
<dbReference type="Pfam" id="PF00078">
    <property type="entry name" value="RVT_1"/>
    <property type="match status" value="1"/>
</dbReference>
<dbReference type="Proteomes" id="UP000762676">
    <property type="component" value="Unassembled WGS sequence"/>
</dbReference>
<sequence length="257" mass="28878">MVNVNLDTVPVKMELDTGSARSLMTIKDYKEIFGNRHSPASTPVKLKTYTGDIIHPLGKTVALDDLERQGILTKVSHSDWATPIVPVLKKSGDVRVCGDLKVTINPVLKAEQYTLPRLDDMMASLDQGKKFSKIDLRQAYFQLPLTDKSKHLTTINTNKGLYVFNRLVFGITSAPAIWQKTMGKIMQGLPGVLCNQDDMIISGKTDEEHHDNLYQVLQRLEEHGLRANYEKCSFYQDKVVFCGLKVTKDGLHKTSDK</sequence>
<dbReference type="EMBL" id="BMAT01005675">
    <property type="protein sequence ID" value="GFR98231.1"/>
    <property type="molecule type" value="Genomic_DNA"/>
</dbReference>
<gene>
    <name evidence="2" type="ORF">ElyMa_002765100</name>
</gene>
<dbReference type="AlphaFoldDB" id="A0AAV4HK28"/>
<protein>
    <recommendedName>
        <fullName evidence="1">Reverse transcriptase domain-containing protein</fullName>
    </recommendedName>
</protein>
<feature type="non-terminal residue" evidence="2">
    <location>
        <position position="257"/>
    </location>
</feature>
<dbReference type="Gene3D" id="3.30.70.270">
    <property type="match status" value="1"/>
</dbReference>
<dbReference type="PANTHER" id="PTHR37984">
    <property type="entry name" value="PROTEIN CBG26694"/>
    <property type="match status" value="1"/>
</dbReference>
<comment type="caution">
    <text evidence="2">The sequence shown here is derived from an EMBL/GenBank/DDBJ whole genome shotgun (WGS) entry which is preliminary data.</text>
</comment>